<proteinExistence type="predicted"/>
<reference evidence="2" key="1">
    <citation type="submission" date="2020-02" db="EMBL/GenBank/DDBJ databases">
        <authorList>
            <person name="Meier V. D."/>
        </authorList>
    </citation>
    <scope>NUCLEOTIDE SEQUENCE</scope>
    <source>
        <strain evidence="2">AVDCRST_MAG12</strain>
    </source>
</reference>
<feature type="non-terminal residue" evidence="2">
    <location>
        <position position="48"/>
    </location>
</feature>
<dbReference type="EMBL" id="CADCVK010000291">
    <property type="protein sequence ID" value="CAA9487379.1"/>
    <property type="molecule type" value="Genomic_DNA"/>
</dbReference>
<accession>A0A6J4S7N3</accession>
<protein>
    <submittedName>
        <fullName evidence="2">Uncharacterized protein</fullName>
    </submittedName>
</protein>
<organism evidence="2">
    <name type="scientific">uncultured Rubrobacteraceae bacterium</name>
    <dbReference type="NCBI Taxonomy" id="349277"/>
    <lineage>
        <taxon>Bacteria</taxon>
        <taxon>Bacillati</taxon>
        <taxon>Actinomycetota</taxon>
        <taxon>Rubrobacteria</taxon>
        <taxon>Rubrobacterales</taxon>
        <taxon>Rubrobacteraceae</taxon>
        <taxon>environmental samples</taxon>
    </lineage>
</organism>
<evidence type="ECO:0000256" key="1">
    <source>
        <dbReference type="SAM" id="MobiDB-lite"/>
    </source>
</evidence>
<gene>
    <name evidence="2" type="ORF">AVDCRST_MAG12-1887</name>
</gene>
<feature type="region of interest" description="Disordered" evidence="1">
    <location>
        <begin position="1"/>
        <end position="26"/>
    </location>
</feature>
<evidence type="ECO:0000313" key="2">
    <source>
        <dbReference type="EMBL" id="CAA9487379.1"/>
    </source>
</evidence>
<sequence>GRDLPGGTRPLARAGDARRPALRAIPCGQDRVPRLHATGERATTGGNM</sequence>
<feature type="non-terminal residue" evidence="2">
    <location>
        <position position="1"/>
    </location>
</feature>
<dbReference type="AlphaFoldDB" id="A0A6J4S7N3"/>
<name>A0A6J4S7N3_9ACTN</name>